<dbReference type="Pfam" id="PF11209">
    <property type="entry name" value="LmeA"/>
    <property type="match status" value="1"/>
</dbReference>
<proteinExistence type="predicted"/>
<evidence type="ECO:0000313" key="1">
    <source>
        <dbReference type="EMBL" id="ALF52625.1"/>
    </source>
</evidence>
<name>A0A0M5MM61_9NOSO</name>
<protein>
    <recommendedName>
        <fullName evidence="3">DUF2993 domain-containing protein</fullName>
    </recommendedName>
</protein>
<dbReference type="InterPro" id="IPR021373">
    <property type="entry name" value="DUF2993"/>
</dbReference>
<reference evidence="2" key="1">
    <citation type="submission" date="2015-07" db="EMBL/GenBank/DDBJ databases">
        <title>Genome Of Nitrogen-Fixing Cyanobacterium Nostoc piscinale CENA21 From Solimoes/Amazon River Floodplain Sediments And Comparative Genomics To Uncover Biosynthetic Natural Products Potential.</title>
        <authorList>
            <person name="Leao T.F."/>
            <person name="Leao P.N."/>
            <person name="Guimaraes P.I."/>
            <person name="de Melo A.G.C."/>
            <person name="Ramos R.T.J."/>
            <person name="Silva A."/>
            <person name="Fiore M.F."/>
            <person name="Schneider M.P.C."/>
        </authorList>
    </citation>
    <scope>NUCLEOTIDE SEQUENCE [LARGE SCALE GENOMIC DNA]</scope>
    <source>
        <strain evidence="2">CENA21</strain>
    </source>
</reference>
<dbReference type="RefSeq" id="WP_062290080.1">
    <property type="nucleotide sequence ID" value="NZ_CP012036.1"/>
</dbReference>
<sequence length="252" mass="28600">MPEERRLEEQLISQEAERRLSNQLDEAEQIDVDVQTDLFKIVQGQADGVSLSGKGLVFKENIRVQDIKLQTDSIAVNPLSAIFGQIELNAPVNAIARIVMTESDINQALNSELVQNYAKNYNLNVEGENVSFTMQNMQLTFPGDGKIQFQGLTQIKEKSNTRLLGFTARFRPRTHANPIILESFDCYQGEGVNFEVVLALMQKVKELIHLPDFTWDGTKFKILNMEIIKHNLILLLETKMRQIPHSVSEISN</sequence>
<evidence type="ECO:0000313" key="2">
    <source>
        <dbReference type="Proteomes" id="UP000062645"/>
    </source>
</evidence>
<dbReference type="KEGG" id="npz:ACX27_06815"/>
<reference evidence="1 2" key="2">
    <citation type="journal article" date="2016" name="Genome Announc.">
        <title>Draft Genome Sequence of the N2-Fixing Cyanobacterium Nostoc piscinale CENA21, Isolated from the Brazilian Amazon Floodplain.</title>
        <authorList>
            <person name="Leao T."/>
            <person name="Guimaraes P.I."/>
            <person name="de Melo A.G."/>
            <person name="Ramos R.T."/>
            <person name="Leao P.N."/>
            <person name="Silva A."/>
            <person name="Fiore M.F."/>
            <person name="Schneider M.P."/>
        </authorList>
    </citation>
    <scope>NUCLEOTIDE SEQUENCE [LARGE SCALE GENOMIC DNA]</scope>
    <source>
        <strain evidence="1 2">CENA21</strain>
    </source>
</reference>
<dbReference type="AlphaFoldDB" id="A0A0M5MM61"/>
<organism evidence="1 2">
    <name type="scientific">Nostoc piscinale CENA21</name>
    <dbReference type="NCBI Taxonomy" id="224013"/>
    <lineage>
        <taxon>Bacteria</taxon>
        <taxon>Bacillati</taxon>
        <taxon>Cyanobacteriota</taxon>
        <taxon>Cyanophyceae</taxon>
        <taxon>Nostocales</taxon>
        <taxon>Nostocaceae</taxon>
        <taxon>Nostoc</taxon>
    </lineage>
</organism>
<dbReference type="PATRIC" id="fig|224013.5.peg.1659"/>
<gene>
    <name evidence="1" type="ORF">ACX27_06815</name>
</gene>
<dbReference type="Proteomes" id="UP000062645">
    <property type="component" value="Chromosome"/>
</dbReference>
<keyword evidence="2" id="KW-1185">Reference proteome</keyword>
<dbReference type="OrthoDB" id="420681at2"/>
<accession>A0A0M5MM61</accession>
<evidence type="ECO:0008006" key="3">
    <source>
        <dbReference type="Google" id="ProtNLM"/>
    </source>
</evidence>
<dbReference type="STRING" id="224013.ACX27_06815"/>
<dbReference type="EMBL" id="CP012036">
    <property type="protein sequence ID" value="ALF52625.1"/>
    <property type="molecule type" value="Genomic_DNA"/>
</dbReference>